<dbReference type="RefSeq" id="WP_344227362.1">
    <property type="nucleotide sequence ID" value="NZ_BAAARI010000005.1"/>
</dbReference>
<proteinExistence type="inferred from homology"/>
<dbReference type="Gene3D" id="3.40.50.720">
    <property type="entry name" value="NAD(P)-binding Rossmann-like Domain"/>
    <property type="match status" value="1"/>
</dbReference>
<keyword evidence="4" id="KW-1185">Reference proteome</keyword>
<gene>
    <name evidence="3" type="ORF">GCM10009862_09360</name>
</gene>
<evidence type="ECO:0000256" key="1">
    <source>
        <dbReference type="ARBA" id="ARBA00006484"/>
    </source>
</evidence>
<dbReference type="PRINTS" id="PR00081">
    <property type="entry name" value="GDHRDH"/>
</dbReference>
<dbReference type="InterPro" id="IPR036291">
    <property type="entry name" value="NAD(P)-bd_dom_sf"/>
</dbReference>
<dbReference type="Pfam" id="PF00106">
    <property type="entry name" value="adh_short"/>
    <property type="match status" value="1"/>
</dbReference>
<keyword evidence="2" id="KW-0560">Oxidoreductase</keyword>
<evidence type="ECO:0000313" key="4">
    <source>
        <dbReference type="Proteomes" id="UP001500274"/>
    </source>
</evidence>
<comment type="caution">
    <text evidence="3">The sequence shown here is derived from an EMBL/GenBank/DDBJ whole genome shotgun (WGS) entry which is preliminary data.</text>
</comment>
<dbReference type="InterPro" id="IPR002347">
    <property type="entry name" value="SDR_fam"/>
</dbReference>
<sequence>MQETRRPVAVVTGASSGLGRGYAQRFAARGHDLVLIARRADRLEELAAVLRAQHGREVDVIPADLTDPAAPGRIAVELAERSLTTEVLVNCAGFGTAGAFAGEDPARIAQEIAVDVTAPTLLTRLLLPDLLAADGGILLMVSSTAGHQPTPNLAVYGACKAFLTSLTASIWEENRDSRMRVLAVCPGPTATEFFEASGSEQFKVGRVGTIDEVLDATFAALDARRGPVVTVGWGNRIQSIGAKLAPRRLTLRVGRTATERAGRNA</sequence>
<dbReference type="PIRSF" id="PIRSF000126">
    <property type="entry name" value="11-beta-HSD1"/>
    <property type="match status" value="1"/>
</dbReference>
<protein>
    <submittedName>
        <fullName evidence="3">SDR family oxidoreductase</fullName>
    </submittedName>
</protein>
<name>A0ABN3PC05_9MICO</name>
<dbReference type="SUPFAM" id="SSF51735">
    <property type="entry name" value="NAD(P)-binding Rossmann-fold domains"/>
    <property type="match status" value="1"/>
</dbReference>
<reference evidence="3 4" key="1">
    <citation type="journal article" date="2019" name="Int. J. Syst. Evol. Microbiol.">
        <title>The Global Catalogue of Microorganisms (GCM) 10K type strain sequencing project: providing services to taxonomists for standard genome sequencing and annotation.</title>
        <authorList>
            <consortium name="The Broad Institute Genomics Platform"/>
            <consortium name="The Broad Institute Genome Sequencing Center for Infectious Disease"/>
            <person name="Wu L."/>
            <person name="Ma J."/>
        </authorList>
    </citation>
    <scope>NUCLEOTIDE SEQUENCE [LARGE SCALE GENOMIC DNA]</scope>
    <source>
        <strain evidence="3 4">JCM 16365</strain>
    </source>
</reference>
<dbReference type="PANTHER" id="PTHR44196:SF2">
    <property type="entry name" value="SHORT-CHAIN DEHYDROGENASE-RELATED"/>
    <property type="match status" value="1"/>
</dbReference>
<evidence type="ECO:0000313" key="3">
    <source>
        <dbReference type="EMBL" id="GAA2572565.1"/>
    </source>
</evidence>
<comment type="similarity">
    <text evidence="1">Belongs to the short-chain dehydrogenases/reductases (SDR) family.</text>
</comment>
<organism evidence="3 4">
    <name type="scientific">Microbacterium binotii</name>
    <dbReference type="NCBI Taxonomy" id="462710"/>
    <lineage>
        <taxon>Bacteria</taxon>
        <taxon>Bacillati</taxon>
        <taxon>Actinomycetota</taxon>
        <taxon>Actinomycetes</taxon>
        <taxon>Micrococcales</taxon>
        <taxon>Microbacteriaceae</taxon>
        <taxon>Microbacterium</taxon>
    </lineage>
</organism>
<accession>A0ABN3PC05</accession>
<dbReference type="EMBL" id="BAAARI010000005">
    <property type="protein sequence ID" value="GAA2572565.1"/>
    <property type="molecule type" value="Genomic_DNA"/>
</dbReference>
<dbReference type="CDD" id="cd05233">
    <property type="entry name" value="SDR_c"/>
    <property type="match status" value="1"/>
</dbReference>
<dbReference type="PANTHER" id="PTHR44196">
    <property type="entry name" value="DEHYDROGENASE/REDUCTASE SDR FAMILY MEMBER 7B"/>
    <property type="match status" value="1"/>
</dbReference>
<dbReference type="Proteomes" id="UP001500274">
    <property type="component" value="Unassembled WGS sequence"/>
</dbReference>
<evidence type="ECO:0000256" key="2">
    <source>
        <dbReference type="ARBA" id="ARBA00023002"/>
    </source>
</evidence>